<organism evidence="2 3">
    <name type="scientific">Asanoa hainanensis</name>
    <dbReference type="NCBI Taxonomy" id="560556"/>
    <lineage>
        <taxon>Bacteria</taxon>
        <taxon>Bacillati</taxon>
        <taxon>Actinomycetota</taxon>
        <taxon>Actinomycetes</taxon>
        <taxon>Micromonosporales</taxon>
        <taxon>Micromonosporaceae</taxon>
        <taxon>Asanoa</taxon>
    </lineage>
</organism>
<name>A0A239PFY4_9ACTN</name>
<keyword evidence="3" id="KW-1185">Reference proteome</keyword>
<sequence length="770" mass="86885">MLWEHVVLRSAGFPANAGLRLAASDLAAEADTLRSSGDASAESFAAFESRYAAALEALQPQLRRIAKDSRFQHALAWQNHQALQYGAMPMAGTPAGPVRRNSRHRQREDLIAGYWQRYCLKNDSIGFFGPVGWVRIDRSAGTRFQPRREFLESHEIFFESWAIDQLAEVIGKTPGMAPWLAPRRLSYLGVDDAAVLPAGRPRKAVSPTVAQILRRCNGILPAVTLAADLVTAGAAASLDEVYSLLEDLRRRRWIVWELELPADPRPEVALRRRLEQIGSTALRDQSLSMLDRLEKARESVKEAYEDPERLLAALEHLDETFTDVVRGTPTRNAGKTYGGRTLVYHDARRALDVSLGRDLVDALAPLEMIFKSAAWLTHTVGGQLDQRIKTLRLEAGARIRRPVDLGTLWFECMSLIHGPGRDLVDTVVEDLQRRWAQVLHLPADVAHVAYTQADIEQAVDAQFGAPHSGWHGARAISPDLMIAADDVEAIRRGQFQVVLAELHLAIVSYRHHCFVSQHPDPEQLFACLDRDHPRPRLLPVLPKDNSARLTVRTHPALIRPKDFLVALYHHTVDPIRPRVLLSSDLPVHDDGERLTVRAPDGETFDVLECFSELLLDLVIDAFEMFPSGDHLPRVTIDRLVVNRETWWFSAPDLDFVDHRSEARRFLEVRAWRDAHRLSRCVFVTSPLEIKPFFVDFDSPVYLNLFIKSMRAVRKAESVGRVKLTEMLPTAEQLWLTDADGKRYTSELRLVAVDQRPTDTLLHESQSTTEM</sequence>
<evidence type="ECO:0000313" key="2">
    <source>
        <dbReference type="EMBL" id="SNT65548.1"/>
    </source>
</evidence>
<accession>A0A239PFY4</accession>
<dbReference type="EMBL" id="FZPH01000023">
    <property type="protein sequence ID" value="SNT65548.1"/>
    <property type="molecule type" value="Genomic_DNA"/>
</dbReference>
<evidence type="ECO:0000259" key="1">
    <source>
        <dbReference type="Pfam" id="PF04738"/>
    </source>
</evidence>
<dbReference type="InterPro" id="IPR006827">
    <property type="entry name" value="Lant_deHydtase_N"/>
</dbReference>
<gene>
    <name evidence="2" type="ORF">SAMN05421812_123101</name>
</gene>
<evidence type="ECO:0000313" key="3">
    <source>
        <dbReference type="Proteomes" id="UP000198362"/>
    </source>
</evidence>
<dbReference type="Pfam" id="PF04738">
    <property type="entry name" value="Lant_dehydr_N"/>
    <property type="match status" value="1"/>
</dbReference>
<dbReference type="AlphaFoldDB" id="A0A239PFY4"/>
<dbReference type="Proteomes" id="UP000198362">
    <property type="component" value="Unassembled WGS sequence"/>
</dbReference>
<proteinExistence type="predicted"/>
<feature type="domain" description="Lantibiotic dehydratase N-terminal" evidence="1">
    <location>
        <begin position="68"/>
        <end position="363"/>
    </location>
</feature>
<reference evidence="2 3" key="1">
    <citation type="submission" date="2017-06" db="EMBL/GenBank/DDBJ databases">
        <authorList>
            <person name="Kim H.J."/>
            <person name="Triplett B.A."/>
        </authorList>
    </citation>
    <scope>NUCLEOTIDE SEQUENCE [LARGE SCALE GENOMIC DNA]</scope>
    <source>
        <strain evidence="2 3">CGMCC 4.5593</strain>
    </source>
</reference>
<protein>
    <submittedName>
        <fullName evidence="2">Lantibiotic dehydratase, C terminus</fullName>
    </submittedName>
</protein>